<dbReference type="RefSeq" id="WP_056945528.1">
    <property type="nucleotide sequence ID" value="NZ_AZEL01000044.1"/>
</dbReference>
<dbReference type="CDD" id="cd06986">
    <property type="entry name" value="cupin_MmsR-like_N"/>
    <property type="match status" value="1"/>
</dbReference>
<proteinExistence type="predicted"/>
<dbReference type="SUPFAM" id="SSF51215">
    <property type="entry name" value="Regulatory protein AraC"/>
    <property type="match status" value="1"/>
</dbReference>
<comment type="caution">
    <text evidence="5">The sequence shown here is derived from an EMBL/GenBank/DDBJ whole genome shotgun (WGS) entry which is preliminary data.</text>
</comment>
<organism evidence="5 6">
    <name type="scientific">Lactobacillus gallinarum DSM 10532 = JCM 2011</name>
    <dbReference type="NCBI Taxonomy" id="1423748"/>
    <lineage>
        <taxon>Bacteria</taxon>
        <taxon>Bacillati</taxon>
        <taxon>Bacillota</taxon>
        <taxon>Bacilli</taxon>
        <taxon>Lactobacillales</taxon>
        <taxon>Lactobacillaceae</taxon>
        <taxon>Lactobacillus</taxon>
    </lineage>
</organism>
<evidence type="ECO:0000259" key="4">
    <source>
        <dbReference type="PROSITE" id="PS01124"/>
    </source>
</evidence>
<accession>A0A0R1NY78</accession>
<dbReference type="InterPro" id="IPR018060">
    <property type="entry name" value="HTH_AraC"/>
</dbReference>
<sequence>MDGSYRALSNKSLESNILFWGQENCAPNYTFKGNNVRDNYVIHYIQRGKGTFASANHSMVTLQAGDVFILPKGVPCFYQADSKEPWSYFWLGLSGIKIRAMLSDSILSTQNYLRQVQDSKFCQSLQNLFEAAHSPSSLTNDILIEALLYYTFYNLNIEYPTKRRKNSATKDEQLRAAITYLRQNFEDSSLSIIDLCNKMDLSRSYLYTLFKNNLGLSPQQFLINLRMEQAKEYLANTDNTIQEISRIIGYNDEFTFSKAFKKYSGFSPKIYRQSLTK</sequence>
<dbReference type="STRING" id="1423748.FC37_GL001163"/>
<protein>
    <submittedName>
        <fullName evidence="5">Raffinose operon transcriptional regulator</fullName>
    </submittedName>
</protein>
<evidence type="ECO:0000313" key="6">
    <source>
        <dbReference type="Proteomes" id="UP000051311"/>
    </source>
</evidence>
<dbReference type="PANTHER" id="PTHR43280:SF30">
    <property type="entry name" value="MMSAB OPERON REGULATORY PROTEIN"/>
    <property type="match status" value="1"/>
</dbReference>
<dbReference type="InterPro" id="IPR018062">
    <property type="entry name" value="HTH_AraC-typ_CS"/>
</dbReference>
<dbReference type="OrthoDB" id="9813413at2"/>
<dbReference type="Pfam" id="PF02311">
    <property type="entry name" value="AraC_binding"/>
    <property type="match status" value="1"/>
</dbReference>
<dbReference type="InterPro" id="IPR020449">
    <property type="entry name" value="Tscrpt_reg_AraC-type_HTH"/>
</dbReference>
<evidence type="ECO:0000256" key="3">
    <source>
        <dbReference type="ARBA" id="ARBA00023163"/>
    </source>
</evidence>
<dbReference type="PROSITE" id="PS00041">
    <property type="entry name" value="HTH_ARAC_FAMILY_1"/>
    <property type="match status" value="1"/>
</dbReference>
<keyword evidence="2" id="KW-0238">DNA-binding</keyword>
<dbReference type="PATRIC" id="fig|1423748.3.peg.1222"/>
<dbReference type="SUPFAM" id="SSF46689">
    <property type="entry name" value="Homeodomain-like"/>
    <property type="match status" value="2"/>
</dbReference>
<dbReference type="GO" id="GO:0003700">
    <property type="term" value="F:DNA-binding transcription factor activity"/>
    <property type="evidence" value="ECO:0007669"/>
    <property type="project" value="InterPro"/>
</dbReference>
<dbReference type="Proteomes" id="UP000051311">
    <property type="component" value="Unassembled WGS sequence"/>
</dbReference>
<gene>
    <name evidence="5" type="ORF">FC37_GL001163</name>
</gene>
<evidence type="ECO:0000256" key="1">
    <source>
        <dbReference type="ARBA" id="ARBA00023015"/>
    </source>
</evidence>
<keyword evidence="1" id="KW-0805">Transcription regulation</keyword>
<dbReference type="InterPro" id="IPR009057">
    <property type="entry name" value="Homeodomain-like_sf"/>
</dbReference>
<evidence type="ECO:0000256" key="2">
    <source>
        <dbReference type="ARBA" id="ARBA00023125"/>
    </source>
</evidence>
<dbReference type="eggNOG" id="COG2207">
    <property type="taxonomic scope" value="Bacteria"/>
</dbReference>
<dbReference type="GO" id="GO:0043565">
    <property type="term" value="F:sequence-specific DNA binding"/>
    <property type="evidence" value="ECO:0007669"/>
    <property type="project" value="InterPro"/>
</dbReference>
<keyword evidence="3" id="KW-0804">Transcription</keyword>
<evidence type="ECO:0000313" key="5">
    <source>
        <dbReference type="EMBL" id="KRL21675.1"/>
    </source>
</evidence>
<dbReference type="AlphaFoldDB" id="A0A0R1NY78"/>
<dbReference type="PRINTS" id="PR00032">
    <property type="entry name" value="HTHARAC"/>
</dbReference>
<dbReference type="EMBL" id="AZEL01000044">
    <property type="protein sequence ID" value="KRL21675.1"/>
    <property type="molecule type" value="Genomic_DNA"/>
</dbReference>
<reference evidence="5 6" key="1">
    <citation type="journal article" date="2015" name="Genome Announc.">
        <title>Expanding the biotechnology potential of lactobacilli through comparative genomics of 213 strains and associated genera.</title>
        <authorList>
            <person name="Sun Z."/>
            <person name="Harris H.M."/>
            <person name="McCann A."/>
            <person name="Guo C."/>
            <person name="Argimon S."/>
            <person name="Zhang W."/>
            <person name="Yang X."/>
            <person name="Jeffery I.B."/>
            <person name="Cooney J.C."/>
            <person name="Kagawa T.F."/>
            <person name="Liu W."/>
            <person name="Song Y."/>
            <person name="Salvetti E."/>
            <person name="Wrobel A."/>
            <person name="Rasinkangas P."/>
            <person name="Parkhill J."/>
            <person name="Rea M.C."/>
            <person name="O'Sullivan O."/>
            <person name="Ritari J."/>
            <person name="Douillard F.P."/>
            <person name="Paul Ross R."/>
            <person name="Yang R."/>
            <person name="Briner A.E."/>
            <person name="Felis G.E."/>
            <person name="de Vos W.M."/>
            <person name="Barrangou R."/>
            <person name="Klaenhammer T.R."/>
            <person name="Caufield P.W."/>
            <person name="Cui Y."/>
            <person name="Zhang H."/>
            <person name="O'Toole P.W."/>
        </authorList>
    </citation>
    <scope>NUCLEOTIDE SEQUENCE [LARGE SCALE GENOMIC DNA]</scope>
    <source>
        <strain evidence="5 6">DSM 10532</strain>
    </source>
</reference>
<name>A0A0R1NY78_9LACO</name>
<feature type="domain" description="HTH araC/xylS-type" evidence="4">
    <location>
        <begin position="175"/>
        <end position="274"/>
    </location>
</feature>
<dbReference type="InterPro" id="IPR003313">
    <property type="entry name" value="AraC-bd"/>
</dbReference>
<dbReference type="InterPro" id="IPR037923">
    <property type="entry name" value="HTH-like"/>
</dbReference>
<dbReference type="PROSITE" id="PS01124">
    <property type="entry name" value="HTH_ARAC_FAMILY_2"/>
    <property type="match status" value="1"/>
</dbReference>
<dbReference type="SMART" id="SM00342">
    <property type="entry name" value="HTH_ARAC"/>
    <property type="match status" value="1"/>
</dbReference>
<dbReference type="Gene3D" id="2.60.120.280">
    <property type="entry name" value="Regulatory protein AraC"/>
    <property type="match status" value="1"/>
</dbReference>
<dbReference type="Gene3D" id="1.10.10.60">
    <property type="entry name" value="Homeodomain-like"/>
    <property type="match status" value="2"/>
</dbReference>
<dbReference type="PANTHER" id="PTHR43280">
    <property type="entry name" value="ARAC-FAMILY TRANSCRIPTIONAL REGULATOR"/>
    <property type="match status" value="1"/>
</dbReference>
<dbReference type="GeneID" id="69823822"/>
<dbReference type="Pfam" id="PF12833">
    <property type="entry name" value="HTH_18"/>
    <property type="match status" value="1"/>
</dbReference>